<dbReference type="PANTHER" id="PTHR44858:SF1">
    <property type="entry name" value="UDP-N-ACETYLGLUCOSAMINE--PEPTIDE N-ACETYLGLUCOSAMINYLTRANSFERASE SPINDLY-RELATED"/>
    <property type="match status" value="1"/>
</dbReference>
<reference evidence="4 5" key="1">
    <citation type="journal article" date="2010" name="Cell">
        <title>The genome of Naegleria gruberi illuminates early eukaryotic versatility.</title>
        <authorList>
            <person name="Fritz-Laylin L.K."/>
            <person name="Prochnik S.E."/>
            <person name="Ginger M.L."/>
            <person name="Dacks J.B."/>
            <person name="Carpenter M.L."/>
            <person name="Field M.C."/>
            <person name="Kuo A."/>
            <person name="Paredez A."/>
            <person name="Chapman J."/>
            <person name="Pham J."/>
            <person name="Shu S."/>
            <person name="Neupane R."/>
            <person name="Cipriano M."/>
            <person name="Mancuso J."/>
            <person name="Tu H."/>
            <person name="Salamov A."/>
            <person name="Lindquist E."/>
            <person name="Shapiro H."/>
            <person name="Lucas S."/>
            <person name="Grigoriev I.V."/>
            <person name="Cande W.Z."/>
            <person name="Fulton C."/>
            <person name="Rokhsar D.S."/>
            <person name="Dawson S.C."/>
        </authorList>
    </citation>
    <scope>NUCLEOTIDE SEQUENCE [LARGE SCALE GENOMIC DNA]</scope>
    <source>
        <strain evidence="4 5">NEG-M</strain>
    </source>
</reference>
<dbReference type="InterPro" id="IPR011990">
    <property type="entry name" value="TPR-like_helical_dom_sf"/>
</dbReference>
<dbReference type="Proteomes" id="UP000006671">
    <property type="component" value="Unassembled WGS sequence"/>
</dbReference>
<dbReference type="GeneID" id="8860781"/>
<protein>
    <submittedName>
        <fullName evidence="4">Predicted protein</fullName>
    </submittedName>
</protein>
<name>D2W2S0_NAEGR</name>
<evidence type="ECO:0000256" key="2">
    <source>
        <dbReference type="ARBA" id="ARBA00022803"/>
    </source>
</evidence>
<evidence type="ECO:0000313" key="5">
    <source>
        <dbReference type="Proteomes" id="UP000006671"/>
    </source>
</evidence>
<dbReference type="RefSeq" id="XP_002669438.1">
    <property type="nucleotide sequence ID" value="XM_002669392.1"/>
</dbReference>
<dbReference type="InParanoid" id="D2W2S0"/>
<dbReference type="EMBL" id="GG738927">
    <property type="protein sequence ID" value="EFC36694.1"/>
    <property type="molecule type" value="Genomic_DNA"/>
</dbReference>
<dbReference type="InterPro" id="IPR050498">
    <property type="entry name" value="Ycf3"/>
</dbReference>
<dbReference type="PROSITE" id="PS50005">
    <property type="entry name" value="TPR"/>
    <property type="match status" value="1"/>
</dbReference>
<keyword evidence="2 3" id="KW-0802">TPR repeat</keyword>
<gene>
    <name evidence="4" type="ORF">NAEGRDRAFT_75691</name>
</gene>
<organism evidence="5">
    <name type="scientific">Naegleria gruberi</name>
    <name type="common">Amoeba</name>
    <dbReference type="NCBI Taxonomy" id="5762"/>
    <lineage>
        <taxon>Eukaryota</taxon>
        <taxon>Discoba</taxon>
        <taxon>Heterolobosea</taxon>
        <taxon>Tetramitia</taxon>
        <taxon>Eutetramitia</taxon>
        <taxon>Vahlkampfiidae</taxon>
        <taxon>Naegleria</taxon>
    </lineage>
</organism>
<accession>D2W2S0</accession>
<dbReference type="InterPro" id="IPR019734">
    <property type="entry name" value="TPR_rpt"/>
</dbReference>
<keyword evidence="1" id="KW-0677">Repeat</keyword>
<dbReference type="SUPFAM" id="SSF48452">
    <property type="entry name" value="TPR-like"/>
    <property type="match status" value="1"/>
</dbReference>
<evidence type="ECO:0000256" key="3">
    <source>
        <dbReference type="PROSITE-ProRule" id="PRU00339"/>
    </source>
</evidence>
<dbReference type="KEGG" id="ngr:NAEGRDRAFT_75691"/>
<evidence type="ECO:0000313" key="4">
    <source>
        <dbReference type="EMBL" id="EFC36694.1"/>
    </source>
</evidence>
<proteinExistence type="predicted"/>
<dbReference type="SMART" id="SM00028">
    <property type="entry name" value="TPR"/>
    <property type="match status" value="3"/>
</dbReference>
<dbReference type="AlphaFoldDB" id="D2W2S0"/>
<dbReference type="PANTHER" id="PTHR44858">
    <property type="entry name" value="TETRATRICOPEPTIDE REPEAT PROTEIN 6"/>
    <property type="match status" value="1"/>
</dbReference>
<evidence type="ECO:0000256" key="1">
    <source>
        <dbReference type="ARBA" id="ARBA00022737"/>
    </source>
</evidence>
<sequence>MCYQPTLLLPFEIVYDFVGDNLRSWDEAIRANNLRIYELINRKNYTKEQTHELQDNYSEIQELIENFHILNSSERNELRKLLTQRCIARLQTKEWKFAKQDLIHVIKILNFEPISGTSEEVSCPSSYSYLSEYLMGLCCDGLGEFSEAVQHFRNAIKHREEVEQVLKVGKEDLEKKLIKLEEPFFLVQMEEKKSMEEKGMRKRLAKYFNWNGSSNIESKRSSFVTLEELYIRAGLSYYLETFYSDSIIYLNKAITLGEENNSELVASSYYNRGLGKYYLGDWKGAIQDFSKSISLMPVTEQRYQNLIMRASTYGIDSCR</sequence>
<keyword evidence="5" id="KW-1185">Reference proteome</keyword>
<feature type="repeat" description="TPR" evidence="3">
    <location>
        <begin position="266"/>
        <end position="299"/>
    </location>
</feature>
<dbReference type="VEuPathDB" id="AmoebaDB:NAEGRDRAFT_75691"/>
<dbReference type="Gene3D" id="1.25.40.10">
    <property type="entry name" value="Tetratricopeptide repeat domain"/>
    <property type="match status" value="2"/>
</dbReference>